<dbReference type="EMBL" id="CAJNRD030001120">
    <property type="protein sequence ID" value="CAG5093386.1"/>
    <property type="molecule type" value="Genomic_DNA"/>
</dbReference>
<dbReference type="Proteomes" id="UP000786811">
    <property type="component" value="Unassembled WGS sequence"/>
</dbReference>
<dbReference type="OrthoDB" id="415822at2759"/>
<gene>
    <name evidence="1" type="ORF">HICCMSTLAB_LOCUS6780</name>
</gene>
<organism evidence="1 2">
    <name type="scientific">Cotesia congregata</name>
    <name type="common">Parasitoid wasp</name>
    <name type="synonym">Apanteles congregatus</name>
    <dbReference type="NCBI Taxonomy" id="51543"/>
    <lineage>
        <taxon>Eukaryota</taxon>
        <taxon>Metazoa</taxon>
        <taxon>Ecdysozoa</taxon>
        <taxon>Arthropoda</taxon>
        <taxon>Hexapoda</taxon>
        <taxon>Insecta</taxon>
        <taxon>Pterygota</taxon>
        <taxon>Neoptera</taxon>
        <taxon>Endopterygota</taxon>
        <taxon>Hymenoptera</taxon>
        <taxon>Apocrita</taxon>
        <taxon>Ichneumonoidea</taxon>
        <taxon>Braconidae</taxon>
        <taxon>Microgastrinae</taxon>
        <taxon>Cotesia</taxon>
    </lineage>
</organism>
<proteinExistence type="predicted"/>
<comment type="caution">
    <text evidence="1">The sequence shown here is derived from an EMBL/GenBank/DDBJ whole genome shotgun (WGS) entry which is preliminary data.</text>
</comment>
<reference evidence="1" key="1">
    <citation type="submission" date="2021-04" db="EMBL/GenBank/DDBJ databases">
        <authorList>
            <person name="Chebbi M.A.C M."/>
        </authorList>
    </citation>
    <scope>NUCLEOTIDE SEQUENCE</scope>
</reference>
<accession>A0A8J2HJH0</accession>
<dbReference type="AlphaFoldDB" id="A0A8J2HJH0"/>
<name>A0A8J2HJH0_COTCN</name>
<evidence type="ECO:0000313" key="2">
    <source>
        <dbReference type="Proteomes" id="UP000786811"/>
    </source>
</evidence>
<keyword evidence="2" id="KW-1185">Reference proteome</keyword>
<protein>
    <submittedName>
        <fullName evidence="1">Uncharacterized protein</fullName>
    </submittedName>
</protein>
<evidence type="ECO:0000313" key="1">
    <source>
        <dbReference type="EMBL" id="CAG5093386.1"/>
    </source>
</evidence>
<sequence length="232" mass="26993">MDENSARCVVSCSPSPPCPIFQALFYLLSLTQNLANTTQTFEVELNSRIKPIQQQFGFWRLQHNANSAEWGVISLTPEEMKSQTLLLDSTSQYWTPKTPQPLEDRLDPEALRTSLSRSWSTPKLHPTPNTKSETKRMVLTTMKAIITSCDKSMPQLKNRGLHRPAYWWTPEIAKLRKRCHKFPRRKKIRKTHRCVNTYTNEYKQAKNNLSWAIKASKVTLWKEICNDLEKDN</sequence>